<accession>A0A1Y1QEN6</accession>
<organism evidence="1 2">
    <name type="scientific">Thiothrix lacustris</name>
    <dbReference type="NCBI Taxonomy" id="525917"/>
    <lineage>
        <taxon>Bacteria</taxon>
        <taxon>Pseudomonadati</taxon>
        <taxon>Pseudomonadota</taxon>
        <taxon>Gammaproteobacteria</taxon>
        <taxon>Thiotrichales</taxon>
        <taxon>Thiotrichaceae</taxon>
        <taxon>Thiothrix</taxon>
    </lineage>
</organism>
<dbReference type="GO" id="GO:0008967">
    <property type="term" value="F:phosphoglycolate phosphatase activity"/>
    <property type="evidence" value="ECO:0007669"/>
    <property type="project" value="TreeGrafter"/>
</dbReference>
<dbReference type="InterPro" id="IPR050155">
    <property type="entry name" value="HAD-like_hydrolase_sf"/>
</dbReference>
<gene>
    <name evidence="1" type="ORF">BWK73_37970</name>
</gene>
<evidence type="ECO:0000313" key="1">
    <source>
        <dbReference type="EMBL" id="OQX03912.1"/>
    </source>
</evidence>
<dbReference type="Pfam" id="PF00702">
    <property type="entry name" value="Hydrolase"/>
    <property type="match status" value="1"/>
</dbReference>
<sequence length="229" mass="26372">MTTTTGDFLPPISLDWDAIHTVFLDMDGTLLDLHFDNHFWLEHLPVRLAQQRGVTPQEISSYLHDCYTAMEGTLEWYCLDYWQQHLDTDLVALKHEIAERIQIRAHVERFLESLHTRGKRVVLLTNAHQKSVGMKFGYVALSHYFDRIITSHSLGLPKEHPDFWNKLAEVEAYNPLHSLFIDDNLHVLRAAQAHGVKHLLAIHQPDSQQPPKDTAEFTAVVCYTQLMAA</sequence>
<dbReference type="SFLD" id="SFLDS00003">
    <property type="entry name" value="Haloacid_Dehalogenase"/>
    <property type="match status" value="1"/>
</dbReference>
<dbReference type="InterPro" id="IPR036412">
    <property type="entry name" value="HAD-like_sf"/>
</dbReference>
<dbReference type="NCBIfam" id="TIGR01509">
    <property type="entry name" value="HAD-SF-IA-v3"/>
    <property type="match status" value="1"/>
</dbReference>
<reference evidence="1 2" key="1">
    <citation type="submission" date="2017-01" db="EMBL/GenBank/DDBJ databases">
        <title>Novel large sulfur bacteria in the metagenomes of groundwater-fed chemosynthetic microbial mats in the Lake Huron basin.</title>
        <authorList>
            <person name="Sharrar A.M."/>
            <person name="Flood B.E."/>
            <person name="Bailey J.V."/>
            <person name="Jones D.S."/>
            <person name="Biddanda B."/>
            <person name="Ruberg S.A."/>
            <person name="Marcus D.N."/>
            <person name="Dick G.J."/>
        </authorList>
    </citation>
    <scope>NUCLEOTIDE SEQUENCE [LARGE SCALE GENOMIC DNA]</scope>
    <source>
        <strain evidence="1">A8</strain>
    </source>
</reference>
<dbReference type="PANTHER" id="PTHR43434">
    <property type="entry name" value="PHOSPHOGLYCOLATE PHOSPHATASE"/>
    <property type="match status" value="1"/>
</dbReference>
<dbReference type="SFLD" id="SFLDG01129">
    <property type="entry name" value="C1.5:_HAD__Beta-PGM__Phosphata"/>
    <property type="match status" value="1"/>
</dbReference>
<dbReference type="GO" id="GO:0005829">
    <property type="term" value="C:cytosol"/>
    <property type="evidence" value="ECO:0007669"/>
    <property type="project" value="TreeGrafter"/>
</dbReference>
<dbReference type="NCBIfam" id="NF011564">
    <property type="entry name" value="PRK14988.1"/>
    <property type="match status" value="1"/>
</dbReference>
<dbReference type="Proteomes" id="UP000192491">
    <property type="component" value="Unassembled WGS sequence"/>
</dbReference>
<evidence type="ECO:0000313" key="2">
    <source>
        <dbReference type="Proteomes" id="UP000192491"/>
    </source>
</evidence>
<comment type="caution">
    <text evidence="1">The sequence shown here is derived from an EMBL/GenBank/DDBJ whole genome shotgun (WGS) entry which is preliminary data.</text>
</comment>
<dbReference type="GO" id="GO:0006281">
    <property type="term" value="P:DNA repair"/>
    <property type="evidence" value="ECO:0007669"/>
    <property type="project" value="TreeGrafter"/>
</dbReference>
<dbReference type="InterPro" id="IPR006439">
    <property type="entry name" value="HAD-SF_hydro_IA"/>
</dbReference>
<proteinExistence type="predicted"/>
<protein>
    <submittedName>
        <fullName evidence="1">Haloacid dehalogenase</fullName>
    </submittedName>
</protein>
<dbReference type="SUPFAM" id="SSF56784">
    <property type="entry name" value="HAD-like"/>
    <property type="match status" value="1"/>
</dbReference>
<dbReference type="InterPro" id="IPR023214">
    <property type="entry name" value="HAD_sf"/>
</dbReference>
<dbReference type="PANTHER" id="PTHR43434:SF3">
    <property type="entry name" value="GMP_IMP NUCLEOTIDASE YRFG"/>
    <property type="match status" value="1"/>
</dbReference>
<dbReference type="EMBL" id="MTEJ01000372">
    <property type="protein sequence ID" value="OQX03912.1"/>
    <property type="molecule type" value="Genomic_DNA"/>
</dbReference>
<dbReference type="AlphaFoldDB" id="A0A1Y1QEN6"/>
<name>A0A1Y1QEN6_9GAMM</name>
<dbReference type="Gene3D" id="3.40.50.1000">
    <property type="entry name" value="HAD superfamily/HAD-like"/>
    <property type="match status" value="1"/>
</dbReference>